<dbReference type="PROSITE" id="PS51386">
    <property type="entry name" value="RINT1_TIP20"/>
    <property type="match status" value="1"/>
</dbReference>
<feature type="region of interest" description="Disordered" evidence="1">
    <location>
        <begin position="430"/>
        <end position="449"/>
    </location>
</feature>
<dbReference type="GO" id="GO:0070939">
    <property type="term" value="C:Dsl1/NZR complex"/>
    <property type="evidence" value="ECO:0007669"/>
    <property type="project" value="InterPro"/>
</dbReference>
<dbReference type="GO" id="GO:0060628">
    <property type="term" value="P:regulation of ER to Golgi vesicle-mediated transport"/>
    <property type="evidence" value="ECO:0007669"/>
    <property type="project" value="TreeGrafter"/>
</dbReference>
<dbReference type="GO" id="GO:0006890">
    <property type="term" value="P:retrograde vesicle-mediated transport, Golgi to endoplasmic reticulum"/>
    <property type="evidence" value="ECO:0007669"/>
    <property type="project" value="InterPro"/>
</dbReference>
<proteinExistence type="predicted"/>
<protein>
    <submittedName>
        <fullName evidence="2">Uncharacterized protein</fullName>
    </submittedName>
</protein>
<dbReference type="Pfam" id="PF04437">
    <property type="entry name" value="RINT1_TIP1"/>
    <property type="match status" value="1"/>
</dbReference>
<dbReference type="EMBL" id="JASFZW010000002">
    <property type="protein sequence ID" value="KAK2079542.1"/>
    <property type="molecule type" value="Genomic_DNA"/>
</dbReference>
<keyword evidence="3" id="KW-1185">Reference proteome</keyword>
<dbReference type="PANTHER" id="PTHR13520:SF0">
    <property type="entry name" value="RAD50-INTERACTING PROTEIN 1"/>
    <property type="match status" value="1"/>
</dbReference>
<organism evidence="2 3">
    <name type="scientific">Prototheca wickerhamii</name>
    <dbReference type="NCBI Taxonomy" id="3111"/>
    <lineage>
        <taxon>Eukaryota</taxon>
        <taxon>Viridiplantae</taxon>
        <taxon>Chlorophyta</taxon>
        <taxon>core chlorophytes</taxon>
        <taxon>Trebouxiophyceae</taxon>
        <taxon>Chlorellales</taxon>
        <taxon>Chlorellaceae</taxon>
        <taxon>Prototheca</taxon>
    </lineage>
</organism>
<dbReference type="GO" id="GO:0006888">
    <property type="term" value="P:endoplasmic reticulum to Golgi vesicle-mediated transport"/>
    <property type="evidence" value="ECO:0007669"/>
    <property type="project" value="InterPro"/>
</dbReference>
<dbReference type="PANTHER" id="PTHR13520">
    <property type="entry name" value="RAD50-INTERACTING PROTEIN 1 RINT-1"/>
    <property type="match status" value="1"/>
</dbReference>
<dbReference type="InterPro" id="IPR007528">
    <property type="entry name" value="RINT1_Tip20"/>
</dbReference>
<evidence type="ECO:0000256" key="1">
    <source>
        <dbReference type="SAM" id="MobiDB-lite"/>
    </source>
</evidence>
<name>A0AAD9INW3_PROWI</name>
<accession>A0AAD9INW3</accession>
<comment type="caution">
    <text evidence="2">The sequence shown here is derived from an EMBL/GenBank/DDBJ whole genome shotgun (WGS) entry which is preliminary data.</text>
</comment>
<sequence>MTAEQEDLQESRCQDLTRRLDSLRASLAGAATEAYAARSRLLVDATSGLALSSSVSDLAGELQALTGAQEALGALQRIQASIRAARGHGAGASVKQAAFVIDCLARAAVELREAHERPETIPGAIFPFLPLLQRQAQQAAEALIEGFRHALQSALQEAQWPPSFLLARDEQLPAWEGLDAPAICAAAGCLTLAERRLWPIFGGTDARHQGAALERGDPSQSGRLALEQLCVGVHRVVATHFASGSNTDRPDRPEWALSAVERAIKRCCTALGAAPGLQHAIVSAQRAPLGAEEAAQEAAQDAPPQLTSALACELLRCALRPLLEQHIFPEYIEYEEPSLWLHFADEAEKFADRVGWLLDPEGLEDAELDESGPAAGPRHADLPLSVLAGDERARPAWLAAERHDATALVEDLCAAPAVWEPVEGLLRGVFDSDSDEEGGAGGQRDRGEFRPPLLADEVVRAVRAQLLRARRLPIHGTRVAFIEGVTLPMLASVRGHLQRLVESAVALDEVLGETWRPRFCAVLCAAHYLEHQLGESQGLQLLASALDDAADPASSTVSKLLEQQSASFATFRRRWTNQLALQTMKAFRQLFDGYRRDKARFVAGWDDGSGSPIAASPRGYPLQESEACPPCPELLRAADGIHSMLSGLGGELDAAVHAAVWRALAQAINRAFYNEVATEVLFSPLGARLFQADLGAVVAVFGLWSRNPAVHFRESTEACRLLNLPEHDAKTLAQKLRVTVQQSPPKAGEAESSFLNALTGHQALRVLGQRMDVAIIP</sequence>
<evidence type="ECO:0000313" key="2">
    <source>
        <dbReference type="EMBL" id="KAK2079542.1"/>
    </source>
</evidence>
<evidence type="ECO:0000313" key="3">
    <source>
        <dbReference type="Proteomes" id="UP001255856"/>
    </source>
</evidence>
<reference evidence="2" key="1">
    <citation type="submission" date="2021-01" db="EMBL/GenBank/DDBJ databases">
        <authorList>
            <person name="Eckstrom K.M.E."/>
        </authorList>
    </citation>
    <scope>NUCLEOTIDE SEQUENCE</scope>
    <source>
        <strain evidence="2">UVCC 0001</strain>
    </source>
</reference>
<gene>
    <name evidence="2" type="ORF">QBZ16_001936</name>
</gene>
<dbReference type="Proteomes" id="UP001255856">
    <property type="component" value="Unassembled WGS sequence"/>
</dbReference>
<dbReference type="AlphaFoldDB" id="A0AAD9INW3"/>